<feature type="region of interest" description="Disordered" evidence="2">
    <location>
        <begin position="1"/>
        <end position="59"/>
    </location>
</feature>
<dbReference type="AlphaFoldDB" id="A0A0D2I0M4"/>
<dbReference type="SUPFAM" id="SSF56112">
    <property type="entry name" value="Protein kinase-like (PK-like)"/>
    <property type="match status" value="1"/>
</dbReference>
<keyword evidence="5" id="KW-1185">Reference proteome</keyword>
<dbReference type="EMBL" id="KN846980">
    <property type="protein sequence ID" value="KIW99278.1"/>
    <property type="molecule type" value="Genomic_DNA"/>
</dbReference>
<dbReference type="GO" id="GO:0005524">
    <property type="term" value="F:ATP binding"/>
    <property type="evidence" value="ECO:0007669"/>
    <property type="project" value="UniProtKB-UniRule"/>
</dbReference>
<keyword evidence="1" id="KW-0067">ATP-binding</keyword>
<sequence>MSYNPPTQPSGSQTPPSVNIQYASSRSFAPPSPISPHHLSPNRPRSRSRSFTNRIRAPPSQITEDKWLRSILPTAEETECHLRIDVDGPDGSAWKGQRVQFSKWAWDRNKSYERLHKQIMATLQAYKEGLWRNPENHGLSVYRRHGSCHIMGLQHEGPHSVIEDYDADYLGQKAIQNICGFIHKHPYEPFRLEIRLHFSNIRILPGSVYCEWERMVIGEIEAKLADNPFLGRDFLPRVHRDQLTSKKLIFEIIKERLDRRRSQSDPAHICDEIVSKRASILFIACIYHKLDIDIILHLVQDHGYNDGNLPPPTAVAGQRNSTNKCDKCDKNIKTLRKKLTAFFARNIEHDGKRHVLEFDEVMPLLNIPDESDETGQSRETVLGHGSFGTVKAVSIDSSHHYLTGDPDRTYALKMFHTTGDQAEDFKREICMLERLFHEGHPHLVTHITSWTQNQVHYILYPRAIRNLRSHMNGHDPPAHSSVNVAWLLRQFHGLASALRSIHEMKEETPTIPSQSSSSTIAVERQNHFVFGYHHDIKPENILLFEHVKGRNPMLKLSDFGAGRFHSMPRNNFDKRSQQGSALRGTVAYFCPEYEQPKSRKFDIWALACVYFEMMMWFCLPGRLEEFHGKRVEQSRQCSEWEDDCYWRLVPDTKIAELRPVVDEFFRHLQMQIVNDPEDIAGLLSKVLDQIKAAFAINPAKRPTIEELCNEFDKLRVEAELLVNQTERDLRSQPSTRGNSPSSCKGSDLDESTRFSPNQRHHTFPEDQTSSSYDQ</sequence>
<evidence type="ECO:0000259" key="3">
    <source>
        <dbReference type="PROSITE" id="PS50011"/>
    </source>
</evidence>
<proteinExistence type="predicted"/>
<dbReference type="GO" id="GO:0004674">
    <property type="term" value="F:protein serine/threonine kinase activity"/>
    <property type="evidence" value="ECO:0007669"/>
    <property type="project" value="TreeGrafter"/>
</dbReference>
<name>A0A0D2I0M4_CLAB1</name>
<accession>A0A0D2I0M4</accession>
<dbReference type="Gene3D" id="3.30.200.20">
    <property type="entry name" value="Phosphorylase Kinase, domain 1"/>
    <property type="match status" value="1"/>
</dbReference>
<dbReference type="Gene3D" id="1.10.510.10">
    <property type="entry name" value="Transferase(Phosphotransferase) domain 1"/>
    <property type="match status" value="1"/>
</dbReference>
<reference evidence="4" key="1">
    <citation type="submission" date="2015-01" db="EMBL/GenBank/DDBJ databases">
        <title>The Genome Sequence of Cladophialophora bantiana CBS 173.52.</title>
        <authorList>
            <consortium name="The Broad Institute Genomics Platform"/>
            <person name="Cuomo C."/>
            <person name="de Hoog S."/>
            <person name="Gorbushina A."/>
            <person name="Stielow B."/>
            <person name="Teixiera M."/>
            <person name="Abouelleil A."/>
            <person name="Chapman S.B."/>
            <person name="Priest M."/>
            <person name="Young S.K."/>
            <person name="Wortman J."/>
            <person name="Nusbaum C."/>
            <person name="Birren B."/>
        </authorList>
    </citation>
    <scope>NUCLEOTIDE SEQUENCE [LARGE SCALE GENOMIC DNA]</scope>
    <source>
        <strain evidence="4">CBS 173.52</strain>
    </source>
</reference>
<evidence type="ECO:0000313" key="5">
    <source>
        <dbReference type="Proteomes" id="UP000053789"/>
    </source>
</evidence>
<dbReference type="Pfam" id="PF00069">
    <property type="entry name" value="Pkinase"/>
    <property type="match status" value="1"/>
</dbReference>
<feature type="region of interest" description="Disordered" evidence="2">
    <location>
        <begin position="725"/>
        <end position="774"/>
    </location>
</feature>
<dbReference type="SMART" id="SM00220">
    <property type="entry name" value="S_TKc"/>
    <property type="match status" value="1"/>
</dbReference>
<gene>
    <name evidence="4" type="ORF">Z519_00941</name>
</gene>
<evidence type="ECO:0000313" key="4">
    <source>
        <dbReference type="EMBL" id="KIW99278.1"/>
    </source>
</evidence>
<dbReference type="PANTHER" id="PTHR24359:SF37">
    <property type="entry name" value="PROTEIN KINASE DOMAIN-CONTAINING PROTEIN"/>
    <property type="match status" value="1"/>
</dbReference>
<dbReference type="PROSITE" id="PS00107">
    <property type="entry name" value="PROTEIN_KINASE_ATP"/>
    <property type="match status" value="1"/>
</dbReference>
<feature type="compositionally biased region" description="Polar residues" evidence="2">
    <location>
        <begin position="731"/>
        <end position="744"/>
    </location>
</feature>
<feature type="domain" description="Protein kinase" evidence="3">
    <location>
        <begin position="376"/>
        <end position="721"/>
    </location>
</feature>
<dbReference type="PROSITE" id="PS50011">
    <property type="entry name" value="PROTEIN_KINASE_DOM"/>
    <property type="match status" value="1"/>
</dbReference>
<dbReference type="Proteomes" id="UP000053789">
    <property type="component" value="Unassembled WGS sequence"/>
</dbReference>
<evidence type="ECO:0000256" key="2">
    <source>
        <dbReference type="SAM" id="MobiDB-lite"/>
    </source>
</evidence>
<feature type="compositionally biased region" description="Polar residues" evidence="2">
    <location>
        <begin position="765"/>
        <end position="774"/>
    </location>
</feature>
<dbReference type="OrthoDB" id="1046782at2759"/>
<dbReference type="HOGENOM" id="CLU_361295_0_0_1"/>
<dbReference type="VEuPathDB" id="FungiDB:Z519_00941"/>
<dbReference type="InterPro" id="IPR017441">
    <property type="entry name" value="Protein_kinase_ATP_BS"/>
</dbReference>
<evidence type="ECO:0000256" key="1">
    <source>
        <dbReference type="PROSITE-ProRule" id="PRU10141"/>
    </source>
</evidence>
<keyword evidence="1" id="KW-0547">Nucleotide-binding</keyword>
<dbReference type="RefSeq" id="XP_016625947.1">
    <property type="nucleotide sequence ID" value="XM_016758698.1"/>
</dbReference>
<dbReference type="CDD" id="cd00180">
    <property type="entry name" value="PKc"/>
    <property type="match status" value="1"/>
</dbReference>
<protein>
    <recommendedName>
        <fullName evidence="3">Protein kinase domain-containing protein</fullName>
    </recommendedName>
</protein>
<feature type="compositionally biased region" description="Polar residues" evidence="2">
    <location>
        <begin position="18"/>
        <end position="27"/>
    </location>
</feature>
<dbReference type="GeneID" id="27693869"/>
<dbReference type="InterPro" id="IPR011009">
    <property type="entry name" value="Kinase-like_dom_sf"/>
</dbReference>
<organism evidence="4 5">
    <name type="scientific">Cladophialophora bantiana (strain ATCC 10958 / CBS 173.52 / CDC B-1940 / NIH 8579)</name>
    <name type="common">Xylohypha bantiana</name>
    <dbReference type="NCBI Taxonomy" id="1442370"/>
    <lineage>
        <taxon>Eukaryota</taxon>
        <taxon>Fungi</taxon>
        <taxon>Dikarya</taxon>
        <taxon>Ascomycota</taxon>
        <taxon>Pezizomycotina</taxon>
        <taxon>Eurotiomycetes</taxon>
        <taxon>Chaetothyriomycetidae</taxon>
        <taxon>Chaetothyriales</taxon>
        <taxon>Herpotrichiellaceae</taxon>
        <taxon>Cladophialophora</taxon>
    </lineage>
</organism>
<feature type="binding site" evidence="1">
    <location>
        <position position="413"/>
    </location>
    <ligand>
        <name>ATP</name>
        <dbReference type="ChEBI" id="CHEBI:30616"/>
    </ligand>
</feature>
<dbReference type="PANTHER" id="PTHR24359">
    <property type="entry name" value="SERINE/THREONINE-PROTEIN KINASE SBK1"/>
    <property type="match status" value="1"/>
</dbReference>
<dbReference type="InterPro" id="IPR000719">
    <property type="entry name" value="Prot_kinase_dom"/>
</dbReference>